<name>A0AA40CLB5_9PEZI</name>
<evidence type="ECO:0000313" key="2">
    <source>
        <dbReference type="Proteomes" id="UP001174936"/>
    </source>
</evidence>
<reference evidence="1" key="1">
    <citation type="submission" date="2023-06" db="EMBL/GenBank/DDBJ databases">
        <title>Genome-scale phylogeny and comparative genomics of the fungal order Sordariales.</title>
        <authorList>
            <consortium name="Lawrence Berkeley National Laboratory"/>
            <person name="Hensen N."/>
            <person name="Bonometti L."/>
            <person name="Westerberg I."/>
            <person name="Brannstrom I.O."/>
            <person name="Guillou S."/>
            <person name="Cros-Aarteil S."/>
            <person name="Calhoun S."/>
            <person name="Haridas S."/>
            <person name="Kuo A."/>
            <person name="Mondo S."/>
            <person name="Pangilinan J."/>
            <person name="Riley R."/>
            <person name="Labutti K."/>
            <person name="Andreopoulos B."/>
            <person name="Lipzen A."/>
            <person name="Chen C."/>
            <person name="Yanf M."/>
            <person name="Daum C."/>
            <person name="Ng V."/>
            <person name="Clum A."/>
            <person name="Steindorff A."/>
            <person name="Ohm R."/>
            <person name="Martin F."/>
            <person name="Silar P."/>
            <person name="Natvig D."/>
            <person name="Lalanne C."/>
            <person name="Gautier V."/>
            <person name="Ament-Velasquez S.L."/>
            <person name="Kruys A."/>
            <person name="Hutchinson M.I."/>
            <person name="Powell A.J."/>
            <person name="Barry K."/>
            <person name="Miller A.N."/>
            <person name="Grigoriev I.V."/>
            <person name="Debuchy R."/>
            <person name="Gladieux P."/>
            <person name="Thoren M.H."/>
            <person name="Johannesson H."/>
        </authorList>
    </citation>
    <scope>NUCLEOTIDE SEQUENCE</scope>
    <source>
        <strain evidence="1">SMH2532-1</strain>
    </source>
</reference>
<dbReference type="Proteomes" id="UP001174936">
    <property type="component" value="Unassembled WGS sequence"/>
</dbReference>
<evidence type="ECO:0000313" key="1">
    <source>
        <dbReference type="EMBL" id="KAK0641224.1"/>
    </source>
</evidence>
<accession>A0AA40CLB5</accession>
<gene>
    <name evidence="1" type="ORF">B0T16DRAFT_211548</name>
</gene>
<dbReference type="PANTHER" id="PTHR34071:SF2">
    <property type="entry name" value="FLAVIN-NUCLEOTIDE-BINDING PROTEIN"/>
    <property type="match status" value="1"/>
</dbReference>
<dbReference type="Pfam" id="PF12900">
    <property type="entry name" value="Pyridox_ox_2"/>
    <property type="match status" value="1"/>
</dbReference>
<dbReference type="InterPro" id="IPR012349">
    <property type="entry name" value="Split_barrel_FMN-bd"/>
</dbReference>
<evidence type="ECO:0008006" key="3">
    <source>
        <dbReference type="Google" id="ProtNLM"/>
    </source>
</evidence>
<sequence>MLHVSFNDPNSPFPAVLPMIGQMGSFERPSADLGDVLELYLHGYVSSRIINLTRASPEGIPLTIAASHIDGLVLALTPNSHSLNYRSAILFGHATLVTSTPEKLYAMELITNGIVPSRWSHTRVPPNAAEMQSTSVLRVKIATGSAKLRSGMPHDERGDMEDEELQKRVWTGVVPVWQTMGEPVAGPYNKVGEVPGYLREYRVGANEEAEALAGEQLKE</sequence>
<dbReference type="EMBL" id="JAULSV010000006">
    <property type="protein sequence ID" value="KAK0641224.1"/>
    <property type="molecule type" value="Genomic_DNA"/>
</dbReference>
<proteinExistence type="predicted"/>
<keyword evidence="2" id="KW-1185">Reference proteome</keyword>
<dbReference type="PANTHER" id="PTHR34071">
    <property type="entry name" value="5-NITROIMIDAZOLE ANTIBIOTICS RESISTANCE PROTEIN, NIMA-FAMILY-RELATED PROTEIN-RELATED"/>
    <property type="match status" value="1"/>
</dbReference>
<dbReference type="InterPro" id="IPR024747">
    <property type="entry name" value="Pyridox_Oxase-rel"/>
</dbReference>
<protein>
    <recommendedName>
        <fullName evidence="3">Flavin-nucleotide-binding protein</fullName>
    </recommendedName>
</protein>
<comment type="caution">
    <text evidence="1">The sequence shown here is derived from an EMBL/GenBank/DDBJ whole genome shotgun (WGS) entry which is preliminary data.</text>
</comment>
<organism evidence="1 2">
    <name type="scientific">Cercophora newfieldiana</name>
    <dbReference type="NCBI Taxonomy" id="92897"/>
    <lineage>
        <taxon>Eukaryota</taxon>
        <taxon>Fungi</taxon>
        <taxon>Dikarya</taxon>
        <taxon>Ascomycota</taxon>
        <taxon>Pezizomycotina</taxon>
        <taxon>Sordariomycetes</taxon>
        <taxon>Sordariomycetidae</taxon>
        <taxon>Sordariales</taxon>
        <taxon>Lasiosphaeriaceae</taxon>
        <taxon>Cercophora</taxon>
    </lineage>
</organism>
<dbReference type="AlphaFoldDB" id="A0AA40CLB5"/>
<dbReference type="SUPFAM" id="SSF50475">
    <property type="entry name" value="FMN-binding split barrel"/>
    <property type="match status" value="1"/>
</dbReference>
<dbReference type="Gene3D" id="2.30.110.10">
    <property type="entry name" value="Electron Transport, Fmn-binding Protein, Chain A"/>
    <property type="match status" value="1"/>
</dbReference>